<evidence type="ECO:0000256" key="1">
    <source>
        <dbReference type="SAM" id="Phobius"/>
    </source>
</evidence>
<evidence type="ECO:0000313" key="3">
    <source>
        <dbReference type="Proteomes" id="UP000218775"/>
    </source>
</evidence>
<sequence length="76" mass="8474">MVRPVTTNTHIQQAPKQSPCDDAAVEKKTSCIYKIVINDTALKTAYLSTIAVVGLFCMRVPICCYYKIFSCALNRN</sequence>
<evidence type="ECO:0000313" key="2">
    <source>
        <dbReference type="EMBL" id="PCI77488.1"/>
    </source>
</evidence>
<gene>
    <name evidence="2" type="ORF">COB21_02960</name>
</gene>
<keyword evidence="1" id="KW-1133">Transmembrane helix</keyword>
<comment type="caution">
    <text evidence="2">The sequence shown here is derived from an EMBL/GenBank/DDBJ whole genome shotgun (WGS) entry which is preliminary data.</text>
</comment>
<feature type="transmembrane region" description="Helical" evidence="1">
    <location>
        <begin position="45"/>
        <end position="66"/>
    </location>
</feature>
<organism evidence="2 3">
    <name type="scientific">Aerophobetes bacterium</name>
    <dbReference type="NCBI Taxonomy" id="2030807"/>
    <lineage>
        <taxon>Bacteria</taxon>
        <taxon>Candidatus Aerophobota</taxon>
    </lineage>
</organism>
<dbReference type="AlphaFoldDB" id="A0A2A4X4C6"/>
<keyword evidence="1" id="KW-0472">Membrane</keyword>
<name>A0A2A4X4C6_UNCAE</name>
<reference evidence="3" key="1">
    <citation type="submission" date="2017-08" db="EMBL/GenBank/DDBJ databases">
        <title>A dynamic microbial community with high functional redundancy inhabits the cold, oxic subseafloor aquifer.</title>
        <authorList>
            <person name="Tully B.J."/>
            <person name="Wheat C.G."/>
            <person name="Glazer B.T."/>
            <person name="Huber J.A."/>
        </authorList>
    </citation>
    <scope>NUCLEOTIDE SEQUENCE [LARGE SCALE GENOMIC DNA]</scope>
</reference>
<dbReference type="EMBL" id="NVUK01000016">
    <property type="protein sequence ID" value="PCI77488.1"/>
    <property type="molecule type" value="Genomic_DNA"/>
</dbReference>
<protein>
    <submittedName>
        <fullName evidence="2">Uncharacterized protein</fullName>
    </submittedName>
</protein>
<keyword evidence="1" id="KW-0812">Transmembrane</keyword>
<proteinExistence type="predicted"/>
<dbReference type="Proteomes" id="UP000218775">
    <property type="component" value="Unassembled WGS sequence"/>
</dbReference>
<accession>A0A2A4X4C6</accession>